<keyword evidence="3" id="KW-1185">Reference proteome</keyword>
<evidence type="ECO:0000313" key="2">
    <source>
        <dbReference type="EMBL" id="MFB2717589.1"/>
    </source>
</evidence>
<dbReference type="CDD" id="cd00093">
    <property type="entry name" value="HTH_XRE"/>
    <property type="match status" value="1"/>
</dbReference>
<dbReference type="Gene3D" id="1.10.260.40">
    <property type="entry name" value="lambda repressor-like DNA-binding domains"/>
    <property type="match status" value="1"/>
</dbReference>
<dbReference type="Proteomes" id="UP001576762">
    <property type="component" value="Unassembled WGS sequence"/>
</dbReference>
<dbReference type="EMBL" id="JBHFLD010000037">
    <property type="protein sequence ID" value="MFB2717589.1"/>
    <property type="molecule type" value="Genomic_DNA"/>
</dbReference>
<feature type="domain" description="HTH cro/C1-type" evidence="1">
    <location>
        <begin position="43"/>
        <end position="98"/>
    </location>
</feature>
<accession>A0ABV4WCU8</accession>
<dbReference type="PROSITE" id="PS50943">
    <property type="entry name" value="HTH_CROC1"/>
    <property type="match status" value="1"/>
</dbReference>
<dbReference type="InterPro" id="IPR010982">
    <property type="entry name" value="Lambda_DNA-bd_dom_sf"/>
</dbReference>
<evidence type="ECO:0000259" key="1">
    <source>
        <dbReference type="PROSITE" id="PS50943"/>
    </source>
</evidence>
<comment type="caution">
    <text evidence="2">The sequence shown here is derived from an EMBL/GenBank/DDBJ whole genome shotgun (WGS) entry which is preliminary data.</text>
</comment>
<protein>
    <submittedName>
        <fullName evidence="2">Helix-turn-helix transcriptional regulator</fullName>
    </submittedName>
</protein>
<reference evidence="2 3" key="1">
    <citation type="submission" date="2024-09" db="EMBL/GenBank/DDBJ databases">
        <title>Draft genome sequences of 6 high pH adapted Marinobacter shengliensis sp. isolated from Mariana forearc serpentinite mud volcanoes.</title>
        <authorList>
            <person name="Elkassas S."/>
            <person name="Serres M."/>
            <person name="Michael N."/>
            <person name="Amina P."/>
            <person name="Teodora Z."/>
            <person name="Julie H."/>
        </authorList>
    </citation>
    <scope>NUCLEOTIDE SEQUENCE [LARGE SCALE GENOMIC DNA]</scope>
    <source>
        <strain evidence="2 3">EB4</strain>
    </source>
</reference>
<dbReference type="SUPFAM" id="SSF47413">
    <property type="entry name" value="lambda repressor-like DNA-binding domains"/>
    <property type="match status" value="1"/>
</dbReference>
<dbReference type="InterPro" id="IPR001387">
    <property type="entry name" value="Cro/C1-type_HTH"/>
</dbReference>
<gene>
    <name evidence="2" type="ORF">ACE05E_19095</name>
</gene>
<dbReference type="Pfam" id="PF01381">
    <property type="entry name" value="HTH_3"/>
    <property type="match status" value="1"/>
</dbReference>
<evidence type="ECO:0000313" key="3">
    <source>
        <dbReference type="Proteomes" id="UP001576762"/>
    </source>
</evidence>
<proteinExistence type="predicted"/>
<name>A0ABV4WCU8_9GAMM</name>
<organism evidence="2 3">
    <name type="scientific">Marinobacter shengliensis</name>
    <dbReference type="NCBI Taxonomy" id="1389223"/>
    <lineage>
        <taxon>Bacteria</taxon>
        <taxon>Pseudomonadati</taxon>
        <taxon>Pseudomonadota</taxon>
        <taxon>Gammaproteobacteria</taxon>
        <taxon>Pseudomonadales</taxon>
        <taxon>Marinobacteraceae</taxon>
        <taxon>Marinobacter</taxon>
    </lineage>
</organism>
<dbReference type="RefSeq" id="WP_374815913.1">
    <property type="nucleotide sequence ID" value="NZ_JBHFLD010000037.1"/>
</dbReference>
<dbReference type="SMART" id="SM00530">
    <property type="entry name" value="HTH_XRE"/>
    <property type="match status" value="1"/>
</dbReference>
<sequence>MKTKQALLAAVTEEVRHLQALAERIEASEEPDLRPISELAGLLEARRKALDLGAADVGELCGISPTTYRAIENGTGNPTLRTLEGIGSVLNFRIWIELK</sequence>